<evidence type="ECO:0000256" key="14">
    <source>
        <dbReference type="ARBA" id="ARBA00038036"/>
    </source>
</evidence>
<organism evidence="17 18">
    <name type="scientific">Alistipes finegoldii</name>
    <dbReference type="NCBI Taxonomy" id="214856"/>
    <lineage>
        <taxon>Bacteria</taxon>
        <taxon>Pseudomonadati</taxon>
        <taxon>Bacteroidota</taxon>
        <taxon>Bacteroidia</taxon>
        <taxon>Bacteroidales</taxon>
        <taxon>Rikenellaceae</taxon>
        <taxon>Alistipes</taxon>
    </lineage>
</organism>
<evidence type="ECO:0000256" key="7">
    <source>
        <dbReference type="ARBA" id="ARBA00022490"/>
    </source>
</evidence>
<keyword evidence="13 16" id="KW-0173">Coenzyme A biosynthesis</keyword>
<dbReference type="GO" id="GO:0015937">
    <property type="term" value="P:coenzyme A biosynthetic process"/>
    <property type="evidence" value="ECO:0007669"/>
    <property type="project" value="UniProtKB-UniRule"/>
</dbReference>
<evidence type="ECO:0000256" key="9">
    <source>
        <dbReference type="ARBA" id="ARBA00022741"/>
    </source>
</evidence>
<keyword evidence="7 16" id="KW-0963">Cytoplasm</keyword>
<dbReference type="EMBL" id="BQOL01000001">
    <property type="protein sequence ID" value="GKI17593.1"/>
    <property type="molecule type" value="Genomic_DNA"/>
</dbReference>
<evidence type="ECO:0000256" key="2">
    <source>
        <dbReference type="ARBA" id="ARBA00001958"/>
    </source>
</evidence>
<comment type="subunit">
    <text evidence="5 16">Homodimer.</text>
</comment>
<dbReference type="InterPro" id="IPR004619">
    <property type="entry name" value="Type_III_PanK"/>
</dbReference>
<name>A0AA37KMV1_9BACT</name>
<feature type="binding site" evidence="16">
    <location>
        <position position="119"/>
    </location>
    <ligand>
        <name>ATP</name>
        <dbReference type="ChEBI" id="CHEBI:30616"/>
    </ligand>
</feature>
<evidence type="ECO:0000256" key="3">
    <source>
        <dbReference type="ARBA" id="ARBA00004496"/>
    </source>
</evidence>
<sequence>MNLVVDIGNTLVKLAVFDRGEIVFQRCVERLHPSMLEELFAAWPVCRAVVASTRGEVDEVADLLRPRVEYLLEFSSQTPVPIGNAYLTPETLGRDRLAAAVGATVLYPGRNVLIVDFGTAVTIDLVTADATFRGGCISPGMKTRFRALHDYTAKLPLCAATESEELAGLTTRQAIELGVMNGIAFEIEGYAARMRSQIDDLCVIFTGGDANFFVKRIKNTIFANCNLVFCGLNRILEYNASEEHLN</sequence>
<dbReference type="InterPro" id="IPR043129">
    <property type="entry name" value="ATPase_NBD"/>
</dbReference>
<evidence type="ECO:0000256" key="6">
    <source>
        <dbReference type="ARBA" id="ARBA00012102"/>
    </source>
</evidence>
<evidence type="ECO:0000256" key="8">
    <source>
        <dbReference type="ARBA" id="ARBA00022679"/>
    </source>
</evidence>
<evidence type="ECO:0000256" key="4">
    <source>
        <dbReference type="ARBA" id="ARBA00005225"/>
    </source>
</evidence>
<dbReference type="PANTHER" id="PTHR34265">
    <property type="entry name" value="TYPE III PANTOTHENATE KINASE"/>
    <property type="match status" value="1"/>
</dbReference>
<dbReference type="NCBIfam" id="TIGR00671">
    <property type="entry name" value="baf"/>
    <property type="match status" value="1"/>
</dbReference>
<comment type="cofactor">
    <cofactor evidence="16">
        <name>NH4(+)</name>
        <dbReference type="ChEBI" id="CHEBI:28938"/>
    </cofactor>
    <cofactor evidence="16">
        <name>K(+)</name>
        <dbReference type="ChEBI" id="CHEBI:29103"/>
    </cofactor>
    <text evidence="16">A monovalent cation. Ammonium or potassium.</text>
</comment>
<keyword evidence="9 16" id="KW-0547">Nucleotide-binding</keyword>
<evidence type="ECO:0000256" key="13">
    <source>
        <dbReference type="ARBA" id="ARBA00022993"/>
    </source>
</evidence>
<evidence type="ECO:0000256" key="16">
    <source>
        <dbReference type="HAMAP-Rule" id="MF_01274"/>
    </source>
</evidence>
<proteinExistence type="inferred from homology"/>
<evidence type="ECO:0000256" key="11">
    <source>
        <dbReference type="ARBA" id="ARBA00022840"/>
    </source>
</evidence>
<comment type="cofactor">
    <cofactor evidence="2">
        <name>K(+)</name>
        <dbReference type="ChEBI" id="CHEBI:29103"/>
    </cofactor>
</comment>
<dbReference type="GO" id="GO:0005524">
    <property type="term" value="F:ATP binding"/>
    <property type="evidence" value="ECO:0007669"/>
    <property type="project" value="UniProtKB-UniRule"/>
</dbReference>
<feature type="binding site" evidence="16">
    <location>
        <begin position="6"/>
        <end position="13"/>
    </location>
    <ligand>
        <name>ATP</name>
        <dbReference type="ChEBI" id="CHEBI:30616"/>
    </ligand>
</feature>
<dbReference type="Proteomes" id="UP001055105">
    <property type="component" value="Unassembled WGS sequence"/>
</dbReference>
<protein>
    <recommendedName>
        <fullName evidence="15 16">Type III pantothenate kinase</fullName>
        <ecNumber evidence="6 16">2.7.1.33</ecNumber>
    </recommendedName>
    <alternativeName>
        <fullName evidence="16">PanK-III</fullName>
    </alternativeName>
    <alternativeName>
        <fullName evidence="16">Pantothenic acid kinase</fullName>
    </alternativeName>
</protein>
<dbReference type="GO" id="GO:0005737">
    <property type="term" value="C:cytoplasm"/>
    <property type="evidence" value="ECO:0007669"/>
    <property type="project" value="UniProtKB-SubCell"/>
</dbReference>
<evidence type="ECO:0000256" key="10">
    <source>
        <dbReference type="ARBA" id="ARBA00022777"/>
    </source>
</evidence>
<gene>
    <name evidence="16 17" type="primary">coaX</name>
    <name evidence="17" type="ORF">CE91St16_05010</name>
</gene>
<dbReference type="AlphaFoldDB" id="A0AA37KMV1"/>
<keyword evidence="12 16" id="KW-0630">Potassium</keyword>
<keyword evidence="10 16" id="KW-0418">Kinase</keyword>
<comment type="similarity">
    <text evidence="14 16">Belongs to the type III pantothenate kinase family.</text>
</comment>
<reference evidence="17" key="1">
    <citation type="submission" date="2022-01" db="EMBL/GenBank/DDBJ databases">
        <title>Novel bile acid biosynthetic pathways are enriched in the microbiome of centenarians.</title>
        <authorList>
            <person name="Sato Y."/>
            <person name="Atarashi K."/>
            <person name="Plichta R.D."/>
            <person name="Arai Y."/>
            <person name="Sasajima S."/>
            <person name="Kearney M.S."/>
            <person name="Suda W."/>
            <person name="Takeshita K."/>
            <person name="Sasaki T."/>
            <person name="Okamoto S."/>
            <person name="Skelly N.A."/>
            <person name="Okamura Y."/>
            <person name="Vlamakis H."/>
            <person name="Li Y."/>
            <person name="Tanoue T."/>
            <person name="Takei H."/>
            <person name="Nittono H."/>
            <person name="Narushima S."/>
            <person name="Irie J."/>
            <person name="Itoh H."/>
            <person name="Moriya K."/>
            <person name="Sugiura Y."/>
            <person name="Suematsu M."/>
            <person name="Moritoki N."/>
            <person name="Shibata S."/>
            <person name="Littman R.D."/>
            <person name="Fischbach A.M."/>
            <person name="Uwamino Y."/>
            <person name="Inoue T."/>
            <person name="Honda A."/>
            <person name="Hattori M."/>
            <person name="Murai T."/>
            <person name="Xavier J.R."/>
            <person name="Hirose N."/>
            <person name="Honda K."/>
        </authorList>
    </citation>
    <scope>NUCLEOTIDE SEQUENCE</scope>
    <source>
        <strain evidence="17">CE91-St16</strain>
    </source>
</reference>
<dbReference type="Pfam" id="PF03309">
    <property type="entry name" value="Pan_kinase"/>
    <property type="match status" value="1"/>
</dbReference>
<comment type="catalytic activity">
    <reaction evidence="1 16">
        <text>(R)-pantothenate + ATP = (R)-4'-phosphopantothenate + ADP + H(+)</text>
        <dbReference type="Rhea" id="RHEA:16373"/>
        <dbReference type="ChEBI" id="CHEBI:10986"/>
        <dbReference type="ChEBI" id="CHEBI:15378"/>
        <dbReference type="ChEBI" id="CHEBI:29032"/>
        <dbReference type="ChEBI" id="CHEBI:30616"/>
        <dbReference type="ChEBI" id="CHEBI:456216"/>
        <dbReference type="EC" id="2.7.1.33"/>
    </reaction>
</comment>
<feature type="active site" description="Proton acceptor" evidence="16">
    <location>
        <position position="95"/>
    </location>
</feature>
<dbReference type="SUPFAM" id="SSF53067">
    <property type="entry name" value="Actin-like ATPase domain"/>
    <property type="match status" value="2"/>
</dbReference>
<evidence type="ECO:0000313" key="18">
    <source>
        <dbReference type="Proteomes" id="UP001055105"/>
    </source>
</evidence>
<dbReference type="PANTHER" id="PTHR34265:SF1">
    <property type="entry name" value="TYPE III PANTOTHENATE KINASE"/>
    <property type="match status" value="1"/>
</dbReference>
<feature type="binding site" evidence="16">
    <location>
        <position position="86"/>
    </location>
    <ligand>
        <name>substrate</name>
    </ligand>
</feature>
<keyword evidence="8 16" id="KW-0808">Transferase</keyword>
<dbReference type="CDD" id="cd24015">
    <property type="entry name" value="ASKHA_NBD_PanK-III"/>
    <property type="match status" value="1"/>
</dbReference>
<feature type="binding site" evidence="16">
    <location>
        <position position="171"/>
    </location>
    <ligand>
        <name>substrate</name>
    </ligand>
</feature>
<evidence type="ECO:0000256" key="5">
    <source>
        <dbReference type="ARBA" id="ARBA00011738"/>
    </source>
</evidence>
<feature type="binding site" evidence="16">
    <location>
        <position position="116"/>
    </location>
    <ligand>
        <name>K(+)</name>
        <dbReference type="ChEBI" id="CHEBI:29103"/>
    </ligand>
</feature>
<evidence type="ECO:0000256" key="15">
    <source>
        <dbReference type="ARBA" id="ARBA00040883"/>
    </source>
</evidence>
<comment type="pathway">
    <text evidence="4 16">Cofactor biosynthesis; coenzyme A biosynthesis; CoA from (R)-pantothenate: step 1/5.</text>
</comment>
<dbReference type="GO" id="GO:0004594">
    <property type="term" value="F:pantothenate kinase activity"/>
    <property type="evidence" value="ECO:0007669"/>
    <property type="project" value="UniProtKB-UniRule"/>
</dbReference>
<evidence type="ECO:0000313" key="17">
    <source>
        <dbReference type="EMBL" id="GKI17593.1"/>
    </source>
</evidence>
<keyword evidence="16" id="KW-0479">Metal-binding</keyword>
<evidence type="ECO:0000256" key="1">
    <source>
        <dbReference type="ARBA" id="ARBA00001206"/>
    </source>
</evidence>
<dbReference type="GO" id="GO:0046872">
    <property type="term" value="F:metal ion binding"/>
    <property type="evidence" value="ECO:0007669"/>
    <property type="project" value="UniProtKB-KW"/>
</dbReference>
<dbReference type="RefSeq" id="WP_195290134.1">
    <property type="nucleotide sequence ID" value="NZ_AP025581.1"/>
</dbReference>
<feature type="binding site" evidence="16">
    <location>
        <begin position="93"/>
        <end position="96"/>
    </location>
    <ligand>
        <name>substrate</name>
    </ligand>
</feature>
<comment type="subcellular location">
    <subcellularLocation>
        <location evidence="3 16">Cytoplasm</location>
    </subcellularLocation>
</comment>
<evidence type="ECO:0000256" key="12">
    <source>
        <dbReference type="ARBA" id="ARBA00022958"/>
    </source>
</evidence>
<dbReference type="EC" id="2.7.1.33" evidence="6 16"/>
<dbReference type="HAMAP" id="MF_01274">
    <property type="entry name" value="Pantothen_kinase_3"/>
    <property type="match status" value="1"/>
</dbReference>
<comment type="function">
    <text evidence="16">Catalyzes the phosphorylation of pantothenate (Pan), the first step in CoA biosynthesis.</text>
</comment>
<comment type="caution">
    <text evidence="17">The sequence shown here is derived from an EMBL/GenBank/DDBJ whole genome shotgun (WGS) entry which is preliminary data.</text>
</comment>
<keyword evidence="11 16" id="KW-0067">ATP-binding</keyword>
<accession>A0AA37KMV1</accession>
<dbReference type="Gene3D" id="3.30.420.40">
    <property type="match status" value="1"/>
</dbReference>